<dbReference type="GO" id="GO:0009366">
    <property type="term" value="C:enterobactin synthetase complex"/>
    <property type="evidence" value="ECO:0007669"/>
    <property type="project" value="InterPro"/>
</dbReference>
<dbReference type="OrthoDB" id="9808281at2"/>
<dbReference type="GO" id="GO:0008897">
    <property type="term" value="F:holo-[acyl-carrier-protein] synthase activity"/>
    <property type="evidence" value="ECO:0007669"/>
    <property type="project" value="InterPro"/>
</dbReference>
<dbReference type="Gene3D" id="3.90.470.20">
    <property type="entry name" value="4'-phosphopantetheinyl transferase domain"/>
    <property type="match status" value="2"/>
</dbReference>
<dbReference type="PANTHER" id="PTHR38096">
    <property type="entry name" value="ENTEROBACTIN SYNTHASE COMPONENT D"/>
    <property type="match status" value="1"/>
</dbReference>
<dbReference type="Pfam" id="PF01648">
    <property type="entry name" value="ACPS"/>
    <property type="match status" value="1"/>
</dbReference>
<feature type="binding site" evidence="3">
    <location>
        <position position="147"/>
    </location>
    <ligand>
        <name>Mg(2+)</name>
        <dbReference type="ChEBI" id="CHEBI:18420"/>
    </ligand>
</feature>
<feature type="binding site" evidence="3">
    <location>
        <position position="145"/>
    </location>
    <ligand>
        <name>Mg(2+)</name>
        <dbReference type="ChEBI" id="CHEBI:18420"/>
    </ligand>
</feature>
<feature type="binding site" evidence="2">
    <location>
        <position position="192"/>
    </location>
    <ligand>
        <name>CoA</name>
        <dbReference type="ChEBI" id="CHEBI:57287"/>
    </ligand>
</feature>
<dbReference type="Proteomes" id="UP000245634">
    <property type="component" value="Unassembled WGS sequence"/>
</dbReference>
<feature type="binding site" evidence="2">
    <location>
        <position position="81"/>
    </location>
    <ligand>
        <name>CoA</name>
        <dbReference type="ChEBI" id="CHEBI:57287"/>
    </ligand>
</feature>
<evidence type="ECO:0000313" key="6">
    <source>
        <dbReference type="Proteomes" id="UP000245634"/>
    </source>
</evidence>
<dbReference type="AlphaFoldDB" id="A0A316D883"/>
<feature type="binding site" evidence="2">
    <location>
        <begin position="125"/>
        <end position="126"/>
    </location>
    <ligand>
        <name>CoA</name>
        <dbReference type="ChEBI" id="CHEBI:57287"/>
    </ligand>
</feature>
<keyword evidence="1 5" id="KW-0808">Transferase</keyword>
<evidence type="ECO:0000256" key="2">
    <source>
        <dbReference type="PIRSR" id="PIRSR603542-1"/>
    </source>
</evidence>
<reference evidence="5 6" key="1">
    <citation type="submission" date="2018-05" db="EMBL/GenBank/DDBJ databases">
        <title>Genomic Encyclopedia of Type Strains, Phase IV (KMG-IV): sequencing the most valuable type-strain genomes for metagenomic binning, comparative biology and taxonomic classification.</title>
        <authorList>
            <person name="Goeker M."/>
        </authorList>
    </citation>
    <scope>NUCLEOTIDE SEQUENCE [LARGE SCALE GENOMIC DNA]</scope>
    <source>
        <strain evidence="5 6">DSM 18773</strain>
    </source>
</reference>
<organism evidence="5 6">
    <name type="scientific">Tumebacillus permanentifrigoris</name>
    <dbReference type="NCBI Taxonomy" id="378543"/>
    <lineage>
        <taxon>Bacteria</taxon>
        <taxon>Bacillati</taxon>
        <taxon>Bacillota</taxon>
        <taxon>Bacilli</taxon>
        <taxon>Bacillales</taxon>
        <taxon>Alicyclobacillaceae</taxon>
        <taxon>Tumebacillus</taxon>
    </lineage>
</organism>
<feature type="domain" description="4'-phosphopantetheinyl transferase" evidence="4">
    <location>
        <begin position="142"/>
        <end position="241"/>
    </location>
</feature>
<comment type="caution">
    <text evidence="5">The sequence shown here is derived from an EMBL/GenBank/DDBJ whole genome shotgun (WGS) entry which is preliminary data.</text>
</comment>
<dbReference type="EMBL" id="QGGL01000008">
    <property type="protein sequence ID" value="PWK13053.1"/>
    <property type="molecule type" value="Genomic_DNA"/>
</dbReference>
<evidence type="ECO:0000313" key="5">
    <source>
        <dbReference type="EMBL" id="PWK13053.1"/>
    </source>
</evidence>
<sequence>MDFHVAKRGIEEMSENSLPRLLVHELQVSGALGCHRAYLSVCLARSASAYLATIPFLHPNERVFYEALQYEQRRTSYLKGRYAAKHAVAAYVREEQLERVWIDQGILRQPLVVHPHAQNLQVSITHCDELGAALVFPEALPMGLDVERINPVRQAALAAQMTAPELELIRSGLAAEEVMLTLFWSAKEALSKVLKTGLAIPFAFLEIAKLERKGTAIFGTYAHFPQYVVACWVFGEHVCTVAYSRRAELSLERVRDVLSQVEYAMDK</sequence>
<keyword evidence="3" id="KW-0460">Magnesium</keyword>
<protein>
    <submittedName>
        <fullName evidence="5">4'-phosphopantetheinyl transferase superfamily protein</fullName>
    </submittedName>
</protein>
<name>A0A316D883_9BACL</name>
<dbReference type="InterPro" id="IPR003542">
    <property type="entry name" value="Enbac_synth_compD-like"/>
</dbReference>
<comment type="cofactor">
    <cofactor evidence="3">
        <name>Mg(2+)</name>
        <dbReference type="ChEBI" id="CHEBI:18420"/>
    </cofactor>
</comment>
<evidence type="ECO:0000256" key="3">
    <source>
        <dbReference type="PIRSR" id="PIRSR603542-2"/>
    </source>
</evidence>
<dbReference type="InterPro" id="IPR037143">
    <property type="entry name" value="4-PPantetheinyl_Trfase_dom_sf"/>
</dbReference>
<keyword evidence="6" id="KW-1185">Reference proteome</keyword>
<dbReference type="SUPFAM" id="SSF56214">
    <property type="entry name" value="4'-phosphopantetheinyl transferase"/>
    <property type="match status" value="2"/>
</dbReference>
<gene>
    <name evidence="5" type="ORF">C7459_10871</name>
</gene>
<accession>A0A316D883</accession>
<dbReference type="InterPro" id="IPR008278">
    <property type="entry name" value="4-PPantetheinyl_Trfase_dom"/>
</dbReference>
<feature type="binding site" evidence="2">
    <location>
        <position position="188"/>
    </location>
    <ligand>
        <name>CoA</name>
        <dbReference type="ChEBI" id="CHEBI:57287"/>
    </ligand>
</feature>
<dbReference type="GO" id="GO:0000287">
    <property type="term" value="F:magnesium ion binding"/>
    <property type="evidence" value="ECO:0007669"/>
    <property type="project" value="InterPro"/>
</dbReference>
<dbReference type="GO" id="GO:0005886">
    <property type="term" value="C:plasma membrane"/>
    <property type="evidence" value="ECO:0007669"/>
    <property type="project" value="TreeGrafter"/>
</dbReference>
<proteinExistence type="predicted"/>
<dbReference type="PANTHER" id="PTHR38096:SF1">
    <property type="entry name" value="ENTEROBACTIN SYNTHASE COMPONENT D"/>
    <property type="match status" value="1"/>
</dbReference>
<evidence type="ECO:0000259" key="4">
    <source>
        <dbReference type="Pfam" id="PF01648"/>
    </source>
</evidence>
<feature type="binding site" evidence="2">
    <location>
        <position position="145"/>
    </location>
    <ligand>
        <name>CoA</name>
        <dbReference type="ChEBI" id="CHEBI:57287"/>
    </ligand>
</feature>
<keyword evidence="3" id="KW-0479">Metal-binding</keyword>
<evidence type="ECO:0000256" key="1">
    <source>
        <dbReference type="ARBA" id="ARBA00022679"/>
    </source>
</evidence>
<dbReference type="GO" id="GO:0009239">
    <property type="term" value="P:enterobactin biosynthetic process"/>
    <property type="evidence" value="ECO:0007669"/>
    <property type="project" value="InterPro"/>
</dbReference>
<feature type="binding site" evidence="2">
    <location>
        <position position="73"/>
    </location>
    <ligand>
        <name>CoA</name>
        <dbReference type="ChEBI" id="CHEBI:57287"/>
    </ligand>
</feature>